<keyword evidence="4" id="KW-1185">Reference proteome</keyword>
<gene>
    <name evidence="3" type="ORF">GGX14DRAFT_648951</name>
</gene>
<feature type="domain" description="CxC5 like cysteine cluster associated with KDZ" evidence="2">
    <location>
        <begin position="105"/>
        <end position="223"/>
    </location>
</feature>
<sequence>MDEPLINLAHALASSQSQANFKNIILFVTVLRRLWNYVVFEDEIPDDLPQAIVSFLLLTLKPISEATLDYLWTVLRYNISSWSGPLSETDVDHLLCQYGHTYSLGAEMLYPPNRRCIVCPGEKLRNAVFAACRIYTLHRGVLPAYEVSLYCRQCKTRYHYAYSVSNASEPNALRYYYNQGTLPYIHAQESSFLEDILCEFFERTIAISHTSTTDLAMMYNETLGHPLQAVDTPLLPTLAQSTVMDAFFMHALLRRAARHKETLTLLHNVPQENHFDTALEYYNQLMAGTGQPHYTHACLDCLKFLRDESGNLKSIRAGTTDGVTIGHPCCSKILDCEQAVESDFITCTIPTHRAEEEKMCQRSEAAFLDLSRRLNKSNVPRTPYRKRKGGKSKKKEMQEPPALRLQTTRTFTHNEQLFILCCGIIVARSTFFAAEGPSSVNLVGNLERKGKQPFLQSLKAVKEEWIKMHPEESIV</sequence>
<evidence type="ECO:0000259" key="2">
    <source>
        <dbReference type="Pfam" id="PF18718"/>
    </source>
</evidence>
<accession>A0AAD7E2S5</accession>
<dbReference type="InterPro" id="IPR041539">
    <property type="entry name" value="CxC5"/>
</dbReference>
<evidence type="ECO:0000256" key="1">
    <source>
        <dbReference type="SAM" id="MobiDB-lite"/>
    </source>
</evidence>
<protein>
    <recommendedName>
        <fullName evidence="2">CxC5 like cysteine cluster associated with KDZ domain-containing protein</fullName>
    </recommendedName>
</protein>
<evidence type="ECO:0000313" key="4">
    <source>
        <dbReference type="Proteomes" id="UP001219525"/>
    </source>
</evidence>
<organism evidence="3 4">
    <name type="scientific">Mycena pura</name>
    <dbReference type="NCBI Taxonomy" id="153505"/>
    <lineage>
        <taxon>Eukaryota</taxon>
        <taxon>Fungi</taxon>
        <taxon>Dikarya</taxon>
        <taxon>Basidiomycota</taxon>
        <taxon>Agaricomycotina</taxon>
        <taxon>Agaricomycetes</taxon>
        <taxon>Agaricomycetidae</taxon>
        <taxon>Agaricales</taxon>
        <taxon>Marasmiineae</taxon>
        <taxon>Mycenaceae</taxon>
        <taxon>Mycena</taxon>
    </lineage>
</organism>
<dbReference type="Pfam" id="PF18718">
    <property type="entry name" value="CxC5"/>
    <property type="match status" value="1"/>
</dbReference>
<name>A0AAD7E2S5_9AGAR</name>
<dbReference type="AlphaFoldDB" id="A0AAD7E2S5"/>
<dbReference type="Proteomes" id="UP001219525">
    <property type="component" value="Unassembled WGS sequence"/>
</dbReference>
<feature type="compositionally biased region" description="Basic residues" evidence="1">
    <location>
        <begin position="383"/>
        <end position="394"/>
    </location>
</feature>
<proteinExistence type="predicted"/>
<feature type="region of interest" description="Disordered" evidence="1">
    <location>
        <begin position="378"/>
        <end position="402"/>
    </location>
</feature>
<reference evidence="3" key="1">
    <citation type="submission" date="2023-03" db="EMBL/GenBank/DDBJ databases">
        <title>Massive genome expansion in bonnet fungi (Mycena s.s.) driven by repeated elements and novel gene families across ecological guilds.</title>
        <authorList>
            <consortium name="Lawrence Berkeley National Laboratory"/>
            <person name="Harder C.B."/>
            <person name="Miyauchi S."/>
            <person name="Viragh M."/>
            <person name="Kuo A."/>
            <person name="Thoen E."/>
            <person name="Andreopoulos B."/>
            <person name="Lu D."/>
            <person name="Skrede I."/>
            <person name="Drula E."/>
            <person name="Henrissat B."/>
            <person name="Morin E."/>
            <person name="Kohler A."/>
            <person name="Barry K."/>
            <person name="LaButti K."/>
            <person name="Morin E."/>
            <person name="Salamov A."/>
            <person name="Lipzen A."/>
            <person name="Mereny Z."/>
            <person name="Hegedus B."/>
            <person name="Baldrian P."/>
            <person name="Stursova M."/>
            <person name="Weitz H."/>
            <person name="Taylor A."/>
            <person name="Grigoriev I.V."/>
            <person name="Nagy L.G."/>
            <person name="Martin F."/>
            <person name="Kauserud H."/>
        </authorList>
    </citation>
    <scope>NUCLEOTIDE SEQUENCE</scope>
    <source>
        <strain evidence="3">9144</strain>
    </source>
</reference>
<dbReference type="EMBL" id="JARJCW010000005">
    <property type="protein sequence ID" value="KAJ7224200.1"/>
    <property type="molecule type" value="Genomic_DNA"/>
</dbReference>
<evidence type="ECO:0000313" key="3">
    <source>
        <dbReference type="EMBL" id="KAJ7224200.1"/>
    </source>
</evidence>
<comment type="caution">
    <text evidence="3">The sequence shown here is derived from an EMBL/GenBank/DDBJ whole genome shotgun (WGS) entry which is preliminary data.</text>
</comment>